<keyword evidence="1 3" id="KW-0479">Metal-binding</keyword>
<dbReference type="GO" id="GO:0008657">
    <property type="term" value="F:DNA topoisomerase type II (double strand cut, ATP-hydrolyzing) inhibitor activity"/>
    <property type="evidence" value="ECO:0007669"/>
    <property type="project" value="UniProtKB-UniRule"/>
</dbReference>
<evidence type="ECO:0000313" key="5">
    <source>
        <dbReference type="Proteomes" id="UP001169760"/>
    </source>
</evidence>
<dbReference type="HAMAP" id="MF_00649">
    <property type="entry name" value="DNA_gyrase_inhibitor_YacG"/>
    <property type="match status" value="1"/>
</dbReference>
<feature type="binding site" evidence="3">
    <location>
        <position position="33"/>
    </location>
    <ligand>
        <name>Zn(2+)</name>
        <dbReference type="ChEBI" id="CHEBI:29105"/>
    </ligand>
</feature>
<dbReference type="GO" id="GO:0006355">
    <property type="term" value="P:regulation of DNA-templated transcription"/>
    <property type="evidence" value="ECO:0007669"/>
    <property type="project" value="InterPro"/>
</dbReference>
<dbReference type="AlphaFoldDB" id="A0AAW7X6E1"/>
<organism evidence="4 5">
    <name type="scientific">Saccharophagus degradans</name>
    <dbReference type="NCBI Taxonomy" id="86304"/>
    <lineage>
        <taxon>Bacteria</taxon>
        <taxon>Pseudomonadati</taxon>
        <taxon>Pseudomonadota</taxon>
        <taxon>Gammaproteobacteria</taxon>
        <taxon>Cellvibrionales</taxon>
        <taxon>Cellvibrionaceae</taxon>
        <taxon>Saccharophagus</taxon>
    </lineage>
</organism>
<evidence type="ECO:0000256" key="2">
    <source>
        <dbReference type="ARBA" id="ARBA00022833"/>
    </source>
</evidence>
<feature type="binding site" evidence="3">
    <location>
        <position position="13"/>
    </location>
    <ligand>
        <name>Zn(2+)</name>
        <dbReference type="ChEBI" id="CHEBI:29105"/>
    </ligand>
</feature>
<evidence type="ECO:0000256" key="3">
    <source>
        <dbReference type="HAMAP-Rule" id="MF_00649"/>
    </source>
</evidence>
<dbReference type="GeneID" id="98612541"/>
<dbReference type="PANTHER" id="PTHR36150">
    <property type="entry name" value="DNA GYRASE INHIBITOR YACG"/>
    <property type="match status" value="1"/>
</dbReference>
<dbReference type="Gene3D" id="3.30.50.10">
    <property type="entry name" value="Erythroid Transcription Factor GATA-1, subunit A"/>
    <property type="match status" value="1"/>
</dbReference>
<evidence type="ECO:0000313" key="4">
    <source>
        <dbReference type="EMBL" id="MDO6423216.1"/>
    </source>
</evidence>
<dbReference type="RefSeq" id="WP_011467342.1">
    <property type="nucleotide sequence ID" value="NZ_CP123764.1"/>
</dbReference>
<dbReference type="InterPro" id="IPR005584">
    <property type="entry name" value="DNA_gyrase_inhibitor_YacG"/>
</dbReference>
<comment type="caution">
    <text evidence="4">The sequence shown here is derived from an EMBL/GenBank/DDBJ whole genome shotgun (WGS) entry which is preliminary data.</text>
</comment>
<dbReference type="GO" id="GO:0008270">
    <property type="term" value="F:zinc ion binding"/>
    <property type="evidence" value="ECO:0007669"/>
    <property type="project" value="UniProtKB-UniRule"/>
</dbReference>
<dbReference type="EMBL" id="JAUOPB010000008">
    <property type="protein sequence ID" value="MDO6423216.1"/>
    <property type="molecule type" value="Genomic_DNA"/>
</dbReference>
<dbReference type="InterPro" id="IPR013088">
    <property type="entry name" value="Znf_NHR/GATA"/>
</dbReference>
<accession>A0AAW7X6E1</accession>
<reference evidence="4" key="1">
    <citation type="submission" date="2023-07" db="EMBL/GenBank/DDBJ databases">
        <title>Genome content predicts the carbon catabolic preferences of heterotrophic bacteria.</title>
        <authorList>
            <person name="Gralka M."/>
        </authorList>
    </citation>
    <scope>NUCLEOTIDE SEQUENCE</scope>
    <source>
        <strain evidence="4">I3M17_2</strain>
    </source>
</reference>
<keyword evidence="2 3" id="KW-0862">Zinc</keyword>
<dbReference type="Pfam" id="PF03884">
    <property type="entry name" value="YacG"/>
    <property type="match status" value="1"/>
</dbReference>
<comment type="function">
    <text evidence="3">Inhibits all the catalytic activities of DNA gyrase by preventing its interaction with DNA. Acts by binding directly to the C-terminal domain of GyrB, which probably disrupts DNA binding by the gyrase.</text>
</comment>
<sequence>MNVKTLAVACPTCKKQVLMTTDFPNRPFCSKRCQMIDFGDWAEERHAIKGQELTEDEDIDDCWSSEFERD</sequence>
<proteinExistence type="inferred from homology"/>
<feature type="binding site" evidence="3">
    <location>
        <position position="10"/>
    </location>
    <ligand>
        <name>Zn(2+)</name>
        <dbReference type="ChEBI" id="CHEBI:29105"/>
    </ligand>
</feature>
<dbReference type="Proteomes" id="UP001169760">
    <property type="component" value="Unassembled WGS sequence"/>
</dbReference>
<dbReference type="SUPFAM" id="SSF57716">
    <property type="entry name" value="Glucocorticoid receptor-like (DNA-binding domain)"/>
    <property type="match status" value="1"/>
</dbReference>
<gene>
    <name evidence="3" type="primary">yacG</name>
    <name evidence="4" type="ORF">Q4521_12090</name>
</gene>
<evidence type="ECO:0000256" key="1">
    <source>
        <dbReference type="ARBA" id="ARBA00022723"/>
    </source>
</evidence>
<comment type="similarity">
    <text evidence="3">Belongs to the DNA gyrase inhibitor YacG family.</text>
</comment>
<feature type="binding site" evidence="3">
    <location>
        <position position="29"/>
    </location>
    <ligand>
        <name>Zn(2+)</name>
        <dbReference type="ChEBI" id="CHEBI:29105"/>
    </ligand>
</feature>
<dbReference type="PANTHER" id="PTHR36150:SF1">
    <property type="entry name" value="DNA GYRASE INHIBITOR YACG"/>
    <property type="match status" value="1"/>
</dbReference>
<comment type="cofactor">
    <cofactor evidence="3">
        <name>Zn(2+)</name>
        <dbReference type="ChEBI" id="CHEBI:29105"/>
    </cofactor>
    <text evidence="3">Binds 1 zinc ion.</text>
</comment>
<name>A0AAW7X6E1_9GAMM</name>
<protein>
    <recommendedName>
        <fullName evidence="3">DNA gyrase inhibitor YacG</fullName>
    </recommendedName>
</protein>
<comment type="subunit">
    <text evidence="3">Interacts with GyrB.</text>
</comment>